<organism evidence="2 3">
    <name type="scientific">Trichoderma gamsii</name>
    <dbReference type="NCBI Taxonomy" id="398673"/>
    <lineage>
        <taxon>Eukaryota</taxon>
        <taxon>Fungi</taxon>
        <taxon>Dikarya</taxon>
        <taxon>Ascomycota</taxon>
        <taxon>Pezizomycotina</taxon>
        <taxon>Sordariomycetes</taxon>
        <taxon>Hypocreomycetidae</taxon>
        <taxon>Hypocreales</taxon>
        <taxon>Hypocreaceae</taxon>
        <taxon>Trichoderma</taxon>
    </lineage>
</organism>
<feature type="compositionally biased region" description="Low complexity" evidence="1">
    <location>
        <begin position="698"/>
        <end position="712"/>
    </location>
</feature>
<feature type="compositionally biased region" description="Polar residues" evidence="1">
    <location>
        <begin position="875"/>
        <end position="884"/>
    </location>
</feature>
<feature type="region of interest" description="Disordered" evidence="1">
    <location>
        <begin position="753"/>
        <end position="805"/>
    </location>
</feature>
<feature type="compositionally biased region" description="Polar residues" evidence="1">
    <location>
        <begin position="347"/>
        <end position="362"/>
    </location>
</feature>
<feature type="compositionally biased region" description="Basic and acidic residues" evidence="1">
    <location>
        <begin position="932"/>
        <end position="949"/>
    </location>
</feature>
<feature type="compositionally biased region" description="Polar residues" evidence="1">
    <location>
        <begin position="905"/>
        <end position="918"/>
    </location>
</feature>
<feature type="compositionally biased region" description="Basic and acidic residues" evidence="1">
    <location>
        <begin position="885"/>
        <end position="897"/>
    </location>
</feature>
<feature type="region of interest" description="Disordered" evidence="1">
    <location>
        <begin position="689"/>
        <end position="727"/>
    </location>
</feature>
<evidence type="ECO:0000256" key="1">
    <source>
        <dbReference type="SAM" id="MobiDB-lite"/>
    </source>
</evidence>
<dbReference type="EMBL" id="MTYH01000024">
    <property type="protein sequence ID" value="PNP45514.1"/>
    <property type="molecule type" value="Genomic_DNA"/>
</dbReference>
<feature type="compositionally biased region" description="Low complexity" evidence="1">
    <location>
        <begin position="773"/>
        <end position="786"/>
    </location>
</feature>
<feature type="compositionally biased region" description="Polar residues" evidence="1">
    <location>
        <begin position="285"/>
        <end position="297"/>
    </location>
</feature>
<protein>
    <submittedName>
        <fullName evidence="2">Uncharacterized protein</fullName>
    </submittedName>
</protein>
<dbReference type="Proteomes" id="UP000236546">
    <property type="component" value="Unassembled WGS sequence"/>
</dbReference>
<dbReference type="OrthoDB" id="4207369at2759"/>
<feature type="region of interest" description="Disordered" evidence="1">
    <location>
        <begin position="866"/>
        <end position="1193"/>
    </location>
</feature>
<accession>A0A2K0TJ16</accession>
<name>A0A2K0TJ16_9HYPO</name>
<evidence type="ECO:0000313" key="2">
    <source>
        <dbReference type="EMBL" id="PNP45514.1"/>
    </source>
</evidence>
<dbReference type="AlphaFoldDB" id="A0A2K0TJ16"/>
<feature type="compositionally biased region" description="Polar residues" evidence="1">
    <location>
        <begin position="432"/>
        <end position="448"/>
    </location>
</feature>
<feature type="compositionally biased region" description="Basic residues" evidence="1">
    <location>
        <begin position="1183"/>
        <end position="1193"/>
    </location>
</feature>
<feature type="compositionally biased region" description="Basic and acidic residues" evidence="1">
    <location>
        <begin position="332"/>
        <end position="341"/>
    </location>
</feature>
<evidence type="ECO:0000313" key="3">
    <source>
        <dbReference type="Proteomes" id="UP000236546"/>
    </source>
</evidence>
<sequence length="1193" mass="128771">MDDITSPPWAHGCEPAAINPHPASFVTYFPAASEAKTSILETSWAANFVAQRPATISRAWCRVPAVAGPMTIHRGRTIMKRVGRPANARAVRPQIAVAVDSAEDSEETQRASRRRLNSFVPPAHEAELELTGSPLSRAEVVGLMVRAKVSVANCFLHEEPTDLSEQKLLAKQSTFSKATVPLKRRFRDYSSIDFDYASGGNRIAIFSELDPIISKALQTGVTEIDVSMASITEVAANLQSIRNPRTSLAASGAPELSDIADVTEPSSPLALEPNESKSDAKSPTKRSTQSPSPTKSNKSFRKRLSDTIVKLLPASSPRAEPSPIKPASPPTAKRDDRERRGSIIVRSPNTTRSPLSSNSTPGLIQWSGRISKESPFARWRPKRKSEPVTRLSPEFPSPSRNEYSPVSSIAPESPTRHIRPREPTPSKWHGFQPSTPSRKPSSTAATQEPDNELELVKSLPAWMQHTDSASAFESCDLSNIDFGPASPSFTGSVSWMNSPESATESERTRIIRRRKSEPLFRNLLKTRASRRISLSPQKSQTASGVIPTSEHFSHLEEIPRTFDISNISASISSFASPSANVPESTNLPATLANALNVSSQDTSEQANETMDILTAQYKERMKAILRATGSPLDADDVFKPDNEQTAVERLAKMAETQCNGHAKVVVAKERGRLFVRFKLPFEYSHLFPESQGADEPHSSNAPSNAPSTSKSPQVQAHHSSPEPRLTEDEMWELEEELYVDKRTVHDKTLLVSDFGSSPVKGQSTTSPAYDRLPSSSPAPQSATSPAYDRLPTSSPSPLPQDENDVSITFPDVSYELEGNTTIPGLADPSPANTPKTPIQNMAMFNSDGSTISFKAVNRKLALTANAEKEAEKSQPAPSSATTRADSPERDYMRDFIRRSKHRRPSTTALGSPIAQTPRQPLGARSPNMETQQPEKRKFESSEGGEKEAAAEPAAKKIRRTRSTPPKPAAAAAHADSGDEDPLLAAAAPPAAPIPAPPASDSSSRRSTRLRARSAIPKPSGPAAPVRVGRPVGRPRRTEQGTVDVVHQTRANTRRNKGKAEYPAQVLARQAEAAGEPEEVVGAQGSDQPAGAAAVPRTRRGKSVVWKEPLADFQEEEAKPQAAKPKRGRPAGTAGSKTTAARPSGANRVSKPAPKVSAATARQRTSRLAAGLGMAGNGTPAPKRATRASTRSRK</sequence>
<feature type="compositionally biased region" description="Low complexity" evidence="1">
    <location>
        <begin position="1020"/>
        <end position="1031"/>
    </location>
</feature>
<feature type="compositionally biased region" description="Polar residues" evidence="1">
    <location>
        <begin position="398"/>
        <end position="407"/>
    </location>
</feature>
<gene>
    <name evidence="2" type="ORF">TGAMA5MH_02737</name>
</gene>
<proteinExistence type="predicted"/>
<reference evidence="2 3" key="1">
    <citation type="submission" date="2017-02" db="EMBL/GenBank/DDBJ databases">
        <title>Genomes of Trichoderma spp. with biocontrol activity.</title>
        <authorList>
            <person name="Gardiner D."/>
            <person name="Kazan K."/>
            <person name="Vos C."/>
            <person name="Harvey P."/>
        </authorList>
    </citation>
    <scope>NUCLEOTIDE SEQUENCE [LARGE SCALE GENOMIC DNA]</scope>
    <source>
        <strain evidence="2 3">A5MH</strain>
    </source>
</reference>
<feature type="region of interest" description="Disordered" evidence="1">
    <location>
        <begin position="249"/>
        <end position="451"/>
    </location>
</feature>
<feature type="region of interest" description="Disordered" evidence="1">
    <location>
        <begin position="818"/>
        <end position="838"/>
    </location>
</feature>
<comment type="caution">
    <text evidence="2">The sequence shown here is derived from an EMBL/GenBank/DDBJ whole genome shotgun (WGS) entry which is preliminary data.</text>
</comment>